<evidence type="ECO:0000256" key="2">
    <source>
        <dbReference type="SAM" id="SignalP"/>
    </source>
</evidence>
<comment type="caution">
    <text evidence="4">The sequence shown here is derived from an EMBL/GenBank/DDBJ whole genome shotgun (WGS) entry which is preliminary data.</text>
</comment>
<feature type="domain" description="FAS1" evidence="3">
    <location>
        <begin position="36"/>
        <end position="203"/>
    </location>
</feature>
<dbReference type="InterPro" id="IPR040200">
    <property type="entry name" value="Mug57-like"/>
</dbReference>
<dbReference type="PANTHER" id="PTHR28156">
    <property type="entry name" value="FAS1 DOMAIN-CONTAINING PROTEIN YDR262W"/>
    <property type="match status" value="1"/>
</dbReference>
<proteinExistence type="predicted"/>
<dbReference type="EMBL" id="JANVFU010000016">
    <property type="protein sequence ID" value="KAJ3739997.1"/>
    <property type="molecule type" value="Genomic_DNA"/>
</dbReference>
<feature type="chain" id="PRO_5040785714" description="FAS1 domain-containing protein" evidence="2">
    <location>
        <begin position="20"/>
        <end position="207"/>
    </location>
</feature>
<dbReference type="AlphaFoldDB" id="A0A9W8NSJ8"/>
<dbReference type="InterPro" id="IPR036378">
    <property type="entry name" value="FAS1_dom_sf"/>
</dbReference>
<keyword evidence="1 2" id="KW-0732">Signal</keyword>
<protein>
    <recommendedName>
        <fullName evidence="3">FAS1 domain-containing protein</fullName>
    </recommendedName>
</protein>
<keyword evidence="5" id="KW-1185">Reference proteome</keyword>
<evidence type="ECO:0000256" key="1">
    <source>
        <dbReference type="ARBA" id="ARBA00022729"/>
    </source>
</evidence>
<dbReference type="SUPFAM" id="SSF82153">
    <property type="entry name" value="FAS1 domain"/>
    <property type="match status" value="1"/>
</dbReference>
<sequence>MQFLSFTIILSLAPYFLSAIADQTPFHQPITDNNNMPSLADLLTIESSASIFYSYARELALSEFLSEPASFAETSGRARNGLSLLVPTNKAVMALARKPHQGPSPKDNDEDITISEEEFYKKSKDNVQRWVEAHIIPTSPLTYPAPTTTYDTLLHGKSVSLTSSSGDGQGNEDWQRVTIDDGIRILSMKQASNGVLYLIDGTISVDS</sequence>
<gene>
    <name evidence="4" type="ORF">DFH05DRAFT_477602</name>
</gene>
<evidence type="ECO:0000313" key="5">
    <source>
        <dbReference type="Proteomes" id="UP001142393"/>
    </source>
</evidence>
<dbReference type="Pfam" id="PF02469">
    <property type="entry name" value="Fasciclin"/>
    <property type="match status" value="1"/>
</dbReference>
<name>A0A9W8NSJ8_9AGAR</name>
<feature type="signal peptide" evidence="2">
    <location>
        <begin position="1"/>
        <end position="19"/>
    </location>
</feature>
<dbReference type="InterPro" id="IPR000782">
    <property type="entry name" value="FAS1_domain"/>
</dbReference>
<dbReference type="PROSITE" id="PS50213">
    <property type="entry name" value="FAS1"/>
    <property type="match status" value="1"/>
</dbReference>
<evidence type="ECO:0000313" key="4">
    <source>
        <dbReference type="EMBL" id="KAJ3739997.1"/>
    </source>
</evidence>
<dbReference type="Proteomes" id="UP001142393">
    <property type="component" value="Unassembled WGS sequence"/>
</dbReference>
<dbReference type="PANTHER" id="PTHR28156:SF1">
    <property type="entry name" value="FAS1 DOMAIN-CONTAINING PROTEIN YDR262W"/>
    <property type="match status" value="1"/>
</dbReference>
<accession>A0A9W8NSJ8</accession>
<evidence type="ECO:0000259" key="3">
    <source>
        <dbReference type="PROSITE" id="PS50213"/>
    </source>
</evidence>
<reference evidence="4 5" key="1">
    <citation type="journal article" date="2023" name="Proc. Natl. Acad. Sci. U.S.A.">
        <title>A global phylogenomic analysis of the shiitake genus Lentinula.</title>
        <authorList>
            <person name="Sierra-Patev S."/>
            <person name="Min B."/>
            <person name="Naranjo-Ortiz M."/>
            <person name="Looney B."/>
            <person name="Konkel Z."/>
            <person name="Slot J.C."/>
            <person name="Sakamoto Y."/>
            <person name="Steenwyk J.L."/>
            <person name="Rokas A."/>
            <person name="Carro J."/>
            <person name="Camarero S."/>
            <person name="Ferreira P."/>
            <person name="Molpeceres G."/>
            <person name="Ruiz-Duenas F.J."/>
            <person name="Serrano A."/>
            <person name="Henrissat B."/>
            <person name="Drula E."/>
            <person name="Hughes K.W."/>
            <person name="Mata J.L."/>
            <person name="Ishikawa N.K."/>
            <person name="Vargas-Isla R."/>
            <person name="Ushijima S."/>
            <person name="Smith C.A."/>
            <person name="Donoghue J."/>
            <person name="Ahrendt S."/>
            <person name="Andreopoulos W."/>
            <person name="He G."/>
            <person name="LaButti K."/>
            <person name="Lipzen A."/>
            <person name="Ng V."/>
            <person name="Riley R."/>
            <person name="Sandor L."/>
            <person name="Barry K."/>
            <person name="Martinez A.T."/>
            <person name="Xiao Y."/>
            <person name="Gibbons J.G."/>
            <person name="Terashima K."/>
            <person name="Grigoriev I.V."/>
            <person name="Hibbett D."/>
        </authorList>
    </citation>
    <scope>NUCLEOTIDE SEQUENCE [LARGE SCALE GENOMIC DNA]</scope>
    <source>
        <strain evidence="4 5">TFB7810</strain>
    </source>
</reference>
<organism evidence="4 5">
    <name type="scientific">Lentinula detonsa</name>
    <dbReference type="NCBI Taxonomy" id="2804962"/>
    <lineage>
        <taxon>Eukaryota</taxon>
        <taxon>Fungi</taxon>
        <taxon>Dikarya</taxon>
        <taxon>Basidiomycota</taxon>
        <taxon>Agaricomycotina</taxon>
        <taxon>Agaricomycetes</taxon>
        <taxon>Agaricomycetidae</taxon>
        <taxon>Agaricales</taxon>
        <taxon>Marasmiineae</taxon>
        <taxon>Omphalotaceae</taxon>
        <taxon>Lentinula</taxon>
    </lineage>
</organism>
<dbReference type="Gene3D" id="2.30.180.10">
    <property type="entry name" value="FAS1 domain"/>
    <property type="match status" value="1"/>
</dbReference>